<dbReference type="PROSITE" id="PS50157">
    <property type="entry name" value="ZINC_FINGER_C2H2_2"/>
    <property type="match status" value="3"/>
</dbReference>
<evidence type="ECO:0000256" key="5">
    <source>
        <dbReference type="ARBA" id="ARBA00022833"/>
    </source>
</evidence>
<evidence type="ECO:0000256" key="2">
    <source>
        <dbReference type="ARBA" id="ARBA00022723"/>
    </source>
</evidence>
<evidence type="ECO:0000256" key="3">
    <source>
        <dbReference type="ARBA" id="ARBA00022737"/>
    </source>
</evidence>
<dbReference type="Proteomes" id="UP001480595">
    <property type="component" value="Unassembled WGS sequence"/>
</dbReference>
<feature type="domain" description="C2H2-type" evidence="9">
    <location>
        <begin position="271"/>
        <end position="297"/>
    </location>
</feature>
<accession>A0ABR1SQX4</accession>
<keyword evidence="6" id="KW-0539">Nucleus</keyword>
<feature type="domain" description="C2H2-type" evidence="9">
    <location>
        <begin position="300"/>
        <end position="326"/>
    </location>
</feature>
<evidence type="ECO:0000259" key="9">
    <source>
        <dbReference type="PROSITE" id="PS50157"/>
    </source>
</evidence>
<dbReference type="PANTHER" id="PTHR24376">
    <property type="entry name" value="ZINC FINGER PROTEIN"/>
    <property type="match status" value="1"/>
</dbReference>
<dbReference type="RefSeq" id="XP_066707546.1">
    <property type="nucleotide sequence ID" value="XM_066866632.1"/>
</dbReference>
<dbReference type="SUPFAM" id="SSF57667">
    <property type="entry name" value="beta-beta-alpha zinc fingers"/>
    <property type="match status" value="1"/>
</dbReference>
<feature type="compositionally biased region" description="Low complexity" evidence="8">
    <location>
        <begin position="13"/>
        <end position="37"/>
    </location>
</feature>
<evidence type="ECO:0000313" key="10">
    <source>
        <dbReference type="EMBL" id="KAK8036728.1"/>
    </source>
</evidence>
<reference evidence="10 11" key="1">
    <citation type="submission" date="2023-01" db="EMBL/GenBank/DDBJ databases">
        <title>Analysis of 21 Apiospora genomes using comparative genomics revels a genus with tremendous synthesis potential of carbohydrate active enzymes and secondary metabolites.</title>
        <authorList>
            <person name="Sorensen T."/>
        </authorList>
    </citation>
    <scope>NUCLEOTIDE SEQUENCE [LARGE SCALE GENOMIC DNA]</scope>
    <source>
        <strain evidence="10 11">CBS 135458</strain>
    </source>
</reference>
<name>A0ABR1SQX4_9PEZI</name>
<feature type="domain" description="C2H2-type" evidence="9">
    <location>
        <begin position="329"/>
        <end position="359"/>
    </location>
</feature>
<keyword evidence="2" id="KW-0479">Metal-binding</keyword>
<evidence type="ECO:0000256" key="8">
    <source>
        <dbReference type="SAM" id="MobiDB-lite"/>
    </source>
</evidence>
<keyword evidence="5" id="KW-0862">Zinc</keyword>
<dbReference type="PANTHER" id="PTHR24376:SF235">
    <property type="entry name" value="C2H2-TYPE DOMAIN-CONTAINING PROTEIN"/>
    <property type="match status" value="1"/>
</dbReference>
<sequence>MADPAAINTPIDASSPAAAESSPSATPASRKPGAAAKRPARGQVVATPTKKRQKGKGVAARRAAAEDCTRRQDCGCVRCLVTMASVGTKPSPADCDRARDGLVVCDNKSTAADPKCSRCAVLSKPCPPCPEVATTAGVSLYEAYIAYHSEPFDEARQVLVDAQRGWNVVAAQHKITSEGLPGVSAASPRAVVDEASDLTLTPGQVVSMMGELRGAAADLRAAAEAFERATSQASQFINGLLSQRFQYQSVRTLLEVKSNQHRYQASGSMGSRCITCDRAFGSEDALEQHLRNSPVHAPSFDCDDCNRSFRSDNALQHHLSDSPAHAPSFDCETCDRSFGSEGALEQHLRDSPVHAPSSFDCETCGRSFGSEEAWTSTCATPTSVIRMQKPLWTPFLLFPNFRL</sequence>
<evidence type="ECO:0000313" key="11">
    <source>
        <dbReference type="Proteomes" id="UP001480595"/>
    </source>
</evidence>
<dbReference type="EMBL" id="JAQQWL010000018">
    <property type="protein sequence ID" value="KAK8036728.1"/>
    <property type="molecule type" value="Genomic_DNA"/>
</dbReference>
<gene>
    <name evidence="10" type="ORF">PG994_015225</name>
</gene>
<proteinExistence type="predicted"/>
<protein>
    <recommendedName>
        <fullName evidence="9">C2H2-type domain-containing protein</fullName>
    </recommendedName>
</protein>
<dbReference type="Gene3D" id="3.30.160.60">
    <property type="entry name" value="Classic Zinc Finger"/>
    <property type="match status" value="2"/>
</dbReference>
<dbReference type="SMART" id="SM00355">
    <property type="entry name" value="ZnF_C2H2"/>
    <property type="match status" value="3"/>
</dbReference>
<dbReference type="InterPro" id="IPR036236">
    <property type="entry name" value="Znf_C2H2_sf"/>
</dbReference>
<comment type="subcellular location">
    <subcellularLocation>
        <location evidence="1">Nucleus</location>
    </subcellularLocation>
</comment>
<feature type="region of interest" description="Disordered" evidence="8">
    <location>
        <begin position="1"/>
        <end position="62"/>
    </location>
</feature>
<dbReference type="Pfam" id="PF13912">
    <property type="entry name" value="zf-C2H2_6"/>
    <property type="match status" value="1"/>
</dbReference>
<comment type="caution">
    <text evidence="10">The sequence shown here is derived from an EMBL/GenBank/DDBJ whole genome shotgun (WGS) entry which is preliminary data.</text>
</comment>
<dbReference type="GeneID" id="92099697"/>
<evidence type="ECO:0000256" key="1">
    <source>
        <dbReference type="ARBA" id="ARBA00004123"/>
    </source>
</evidence>
<evidence type="ECO:0000256" key="7">
    <source>
        <dbReference type="PROSITE-ProRule" id="PRU00042"/>
    </source>
</evidence>
<dbReference type="Pfam" id="PF12874">
    <property type="entry name" value="zf-met"/>
    <property type="match status" value="1"/>
</dbReference>
<evidence type="ECO:0000256" key="4">
    <source>
        <dbReference type="ARBA" id="ARBA00022771"/>
    </source>
</evidence>
<organism evidence="10 11">
    <name type="scientific">Apiospora phragmitis</name>
    <dbReference type="NCBI Taxonomy" id="2905665"/>
    <lineage>
        <taxon>Eukaryota</taxon>
        <taxon>Fungi</taxon>
        <taxon>Dikarya</taxon>
        <taxon>Ascomycota</taxon>
        <taxon>Pezizomycotina</taxon>
        <taxon>Sordariomycetes</taxon>
        <taxon>Xylariomycetidae</taxon>
        <taxon>Amphisphaeriales</taxon>
        <taxon>Apiosporaceae</taxon>
        <taxon>Apiospora</taxon>
    </lineage>
</organism>
<dbReference type="Pfam" id="PF00096">
    <property type="entry name" value="zf-C2H2"/>
    <property type="match status" value="1"/>
</dbReference>
<dbReference type="InterPro" id="IPR013087">
    <property type="entry name" value="Znf_C2H2_type"/>
</dbReference>
<keyword evidence="4 7" id="KW-0863">Zinc-finger</keyword>
<keyword evidence="11" id="KW-1185">Reference proteome</keyword>
<keyword evidence="3" id="KW-0677">Repeat</keyword>
<evidence type="ECO:0000256" key="6">
    <source>
        <dbReference type="ARBA" id="ARBA00023242"/>
    </source>
</evidence>